<reference evidence="3 4" key="1">
    <citation type="submission" date="2025-04" db="UniProtKB">
        <authorList>
            <consortium name="RefSeq"/>
        </authorList>
    </citation>
    <scope>IDENTIFICATION</scope>
</reference>
<dbReference type="Gene3D" id="2.40.70.10">
    <property type="entry name" value="Acid Proteases"/>
    <property type="match status" value="1"/>
</dbReference>
<dbReference type="PROSITE" id="PS50804">
    <property type="entry name" value="SCAN_BOX"/>
    <property type="match status" value="1"/>
</dbReference>
<dbReference type="PANTHER" id="PTHR46888:SF1">
    <property type="entry name" value="RIBONUCLEASE H"/>
    <property type="match status" value="1"/>
</dbReference>
<dbReference type="Proteomes" id="UP000189705">
    <property type="component" value="Unplaced"/>
</dbReference>
<evidence type="ECO:0000313" key="3">
    <source>
        <dbReference type="RefSeq" id="XP_025069399.1"/>
    </source>
</evidence>
<name>A0A3Q0HCP0_ALLSI</name>
<dbReference type="SUPFAM" id="SSF47353">
    <property type="entry name" value="Retrovirus capsid dimerization domain-like"/>
    <property type="match status" value="1"/>
</dbReference>
<organism evidence="2 6">
    <name type="scientific">Alligator sinensis</name>
    <name type="common">Chinese alligator</name>
    <dbReference type="NCBI Taxonomy" id="38654"/>
    <lineage>
        <taxon>Eukaryota</taxon>
        <taxon>Metazoa</taxon>
        <taxon>Chordata</taxon>
        <taxon>Craniata</taxon>
        <taxon>Vertebrata</taxon>
        <taxon>Euteleostomi</taxon>
        <taxon>Archelosauria</taxon>
        <taxon>Archosauria</taxon>
        <taxon>Crocodylia</taxon>
        <taxon>Alligatoridae</taxon>
        <taxon>Alligatorinae</taxon>
        <taxon>Alligator</taxon>
    </lineage>
</organism>
<accession>A0A3Q0HCP0</accession>
<dbReference type="GeneID" id="112551653"/>
<dbReference type="PANTHER" id="PTHR46888">
    <property type="entry name" value="ZINC KNUCKLE DOMAINCONTAINING PROTEIN-RELATED"/>
    <property type="match status" value="1"/>
</dbReference>
<protein>
    <submittedName>
        <fullName evidence="3 4">Uncharacterized protein LOC112551653</fullName>
    </submittedName>
</protein>
<dbReference type="SUPFAM" id="SSF50630">
    <property type="entry name" value="Acid proteases"/>
    <property type="match status" value="1"/>
</dbReference>
<dbReference type="RefSeq" id="XP_025069400.1">
    <property type="nucleotide sequence ID" value="XM_025213615.1"/>
</dbReference>
<proteinExistence type="predicted"/>
<dbReference type="RefSeq" id="XP_025069399.1">
    <property type="nucleotide sequence ID" value="XM_025213614.1"/>
</dbReference>
<keyword evidence="2" id="KW-1185">Reference proteome</keyword>
<dbReference type="KEGG" id="asn:112551653"/>
<sequence length="377" mass="43232">MAPANILGQDLQVLTQILVSQQQMMDRQQDWLRHSLASFKMLKMTRDDDPKAYIEAFEHHALMTGLDKGYWASQLGALVVGKAQAAYRALARDDTRDYERVKAAMLYRLEIDPEHYRQLFQAKKGPDERRLRVLLQLLLNLLDKWVSPVGHNREALADQILLKQFQNDLEERTQRWVRQHSPCTCKVALKLAETFAASEVSYPQERRNPGPLAVALKEPECRPNREATKDTVCFQCGRNGHFSREYPSQPTERWLPADRLRVQMERRRDPESSDPMDCSYAVGEEGAIWSCPVIKAWVEGRPIQATLDSGCAQSLVRADLVQPQGRRKAIPAKVACLHGEAKQIERQWIHLRVMEHQGELLVGIVPHLVCEMLLGWD</sequence>
<dbReference type="InterPro" id="IPR003309">
    <property type="entry name" value="SCAN_dom"/>
</dbReference>
<dbReference type="InterPro" id="IPR038269">
    <property type="entry name" value="SCAN_sf"/>
</dbReference>
<dbReference type="STRING" id="38654.A0A3Q0HCP0"/>
<dbReference type="RefSeq" id="XP_025069401.1">
    <property type="nucleotide sequence ID" value="XM_025213616.1"/>
</dbReference>
<dbReference type="InterPro" id="IPR021109">
    <property type="entry name" value="Peptidase_aspartic_dom_sf"/>
</dbReference>
<feature type="domain" description="SCAN box" evidence="1">
    <location>
        <begin position="117"/>
        <end position="195"/>
    </location>
</feature>
<evidence type="ECO:0000259" key="1">
    <source>
        <dbReference type="PROSITE" id="PS50804"/>
    </source>
</evidence>
<evidence type="ECO:0000313" key="2">
    <source>
        <dbReference type="Proteomes" id="UP000189705"/>
    </source>
</evidence>
<evidence type="ECO:0000313" key="5">
    <source>
        <dbReference type="RefSeq" id="XP_025069401.1"/>
    </source>
</evidence>
<dbReference type="Pfam" id="PF02023">
    <property type="entry name" value="SCAN"/>
    <property type="match status" value="1"/>
</dbReference>
<dbReference type="RefSeq" id="XP_025069402.1">
    <property type="nucleotide sequence ID" value="XM_025213617.1"/>
</dbReference>
<evidence type="ECO:0000313" key="4">
    <source>
        <dbReference type="RefSeq" id="XP_025069400.1"/>
    </source>
</evidence>
<gene>
    <name evidence="3 4 5 6" type="primary">LOC112551653</name>
</gene>
<dbReference type="Gene3D" id="1.10.4020.10">
    <property type="entry name" value="DNA breaking-rejoining enzymes"/>
    <property type="match status" value="1"/>
</dbReference>
<evidence type="ECO:0000313" key="6">
    <source>
        <dbReference type="RefSeq" id="XP_025069402.1"/>
    </source>
</evidence>
<dbReference type="AlphaFoldDB" id="A0A3Q0HCP0"/>